<feature type="signal peptide" evidence="1">
    <location>
        <begin position="1"/>
        <end position="19"/>
    </location>
</feature>
<sequence length="59" mass="6368">MWFSKLSLGLLALAALSTAQYTGPCSASACGATSKYHGMHILDFKFERHRTSTLAAQGY</sequence>
<reference evidence="2" key="1">
    <citation type="journal article" date="2023" name="Mol. Phylogenet. Evol.">
        <title>Genome-scale phylogeny and comparative genomics of the fungal order Sordariales.</title>
        <authorList>
            <person name="Hensen N."/>
            <person name="Bonometti L."/>
            <person name="Westerberg I."/>
            <person name="Brannstrom I.O."/>
            <person name="Guillou S."/>
            <person name="Cros-Aarteil S."/>
            <person name="Calhoun S."/>
            <person name="Haridas S."/>
            <person name="Kuo A."/>
            <person name="Mondo S."/>
            <person name="Pangilinan J."/>
            <person name="Riley R."/>
            <person name="LaButti K."/>
            <person name="Andreopoulos B."/>
            <person name="Lipzen A."/>
            <person name="Chen C."/>
            <person name="Yan M."/>
            <person name="Daum C."/>
            <person name="Ng V."/>
            <person name="Clum A."/>
            <person name="Steindorff A."/>
            <person name="Ohm R.A."/>
            <person name="Martin F."/>
            <person name="Silar P."/>
            <person name="Natvig D.O."/>
            <person name="Lalanne C."/>
            <person name="Gautier V."/>
            <person name="Ament-Velasquez S.L."/>
            <person name="Kruys A."/>
            <person name="Hutchinson M.I."/>
            <person name="Powell A.J."/>
            <person name="Barry K."/>
            <person name="Miller A.N."/>
            <person name="Grigoriev I.V."/>
            <person name="Debuchy R."/>
            <person name="Gladieux P."/>
            <person name="Hiltunen Thoren M."/>
            <person name="Johannesson H."/>
        </authorList>
    </citation>
    <scope>NUCLEOTIDE SEQUENCE</scope>
    <source>
        <strain evidence="2">CBS 314.62</strain>
    </source>
</reference>
<name>A0AAE0WYY6_9PEZI</name>
<organism evidence="2 3">
    <name type="scientific">Podospora appendiculata</name>
    <dbReference type="NCBI Taxonomy" id="314037"/>
    <lineage>
        <taxon>Eukaryota</taxon>
        <taxon>Fungi</taxon>
        <taxon>Dikarya</taxon>
        <taxon>Ascomycota</taxon>
        <taxon>Pezizomycotina</taxon>
        <taxon>Sordariomycetes</taxon>
        <taxon>Sordariomycetidae</taxon>
        <taxon>Sordariales</taxon>
        <taxon>Podosporaceae</taxon>
        <taxon>Podospora</taxon>
    </lineage>
</organism>
<dbReference type="EMBL" id="JAULSO010000009">
    <property type="protein sequence ID" value="KAK3680922.1"/>
    <property type="molecule type" value="Genomic_DNA"/>
</dbReference>
<proteinExistence type="predicted"/>
<comment type="caution">
    <text evidence="2">The sequence shown here is derived from an EMBL/GenBank/DDBJ whole genome shotgun (WGS) entry which is preliminary data.</text>
</comment>
<evidence type="ECO:0000256" key="1">
    <source>
        <dbReference type="SAM" id="SignalP"/>
    </source>
</evidence>
<protein>
    <submittedName>
        <fullName evidence="2">Uncharacterized protein</fullName>
    </submittedName>
</protein>
<dbReference type="PROSITE" id="PS51257">
    <property type="entry name" value="PROKAR_LIPOPROTEIN"/>
    <property type="match status" value="1"/>
</dbReference>
<gene>
    <name evidence="2" type="ORF">B0T22DRAFT_485809</name>
</gene>
<evidence type="ECO:0000313" key="2">
    <source>
        <dbReference type="EMBL" id="KAK3680922.1"/>
    </source>
</evidence>
<feature type="chain" id="PRO_5042081119" evidence="1">
    <location>
        <begin position="20"/>
        <end position="59"/>
    </location>
</feature>
<evidence type="ECO:0000313" key="3">
    <source>
        <dbReference type="Proteomes" id="UP001270362"/>
    </source>
</evidence>
<keyword evidence="1" id="KW-0732">Signal</keyword>
<keyword evidence="3" id="KW-1185">Reference proteome</keyword>
<accession>A0AAE0WYY6</accession>
<dbReference type="Proteomes" id="UP001270362">
    <property type="component" value="Unassembled WGS sequence"/>
</dbReference>
<reference evidence="2" key="2">
    <citation type="submission" date="2023-06" db="EMBL/GenBank/DDBJ databases">
        <authorList>
            <consortium name="Lawrence Berkeley National Laboratory"/>
            <person name="Haridas S."/>
            <person name="Hensen N."/>
            <person name="Bonometti L."/>
            <person name="Westerberg I."/>
            <person name="Brannstrom I.O."/>
            <person name="Guillou S."/>
            <person name="Cros-Aarteil S."/>
            <person name="Calhoun S."/>
            <person name="Kuo A."/>
            <person name="Mondo S."/>
            <person name="Pangilinan J."/>
            <person name="Riley R."/>
            <person name="Labutti K."/>
            <person name="Andreopoulos B."/>
            <person name="Lipzen A."/>
            <person name="Chen C."/>
            <person name="Yanf M."/>
            <person name="Daum C."/>
            <person name="Ng V."/>
            <person name="Clum A."/>
            <person name="Steindorff A."/>
            <person name="Ohm R."/>
            <person name="Martin F."/>
            <person name="Silar P."/>
            <person name="Natvig D."/>
            <person name="Lalanne C."/>
            <person name="Gautier V."/>
            <person name="Ament-Velasquez S.L."/>
            <person name="Kruys A."/>
            <person name="Hutchinson M.I."/>
            <person name="Powell A.J."/>
            <person name="Barry K."/>
            <person name="Miller A.N."/>
            <person name="Grigoriev I.V."/>
            <person name="Debuchy R."/>
            <person name="Gladieux P."/>
            <person name="Thoren M.H."/>
            <person name="Johannesson H."/>
        </authorList>
    </citation>
    <scope>NUCLEOTIDE SEQUENCE</scope>
    <source>
        <strain evidence="2">CBS 314.62</strain>
    </source>
</reference>
<dbReference type="AlphaFoldDB" id="A0AAE0WYY6"/>